<gene>
    <name evidence="2" type="ORF">BG846_04889</name>
</gene>
<feature type="compositionally biased region" description="Low complexity" evidence="1">
    <location>
        <begin position="46"/>
        <end position="80"/>
    </location>
</feature>
<dbReference type="Proteomes" id="UP000194318">
    <property type="component" value="Unassembled WGS sequence"/>
</dbReference>
<accession>A0A1Y2NPU7</accession>
<comment type="caution">
    <text evidence="2">The sequence shown here is derived from an EMBL/GenBank/DDBJ whole genome shotgun (WGS) entry which is preliminary data.</text>
</comment>
<reference evidence="2 3" key="1">
    <citation type="submission" date="2016-09" db="EMBL/GenBank/DDBJ databases">
        <title>Streptomyces fradiae DSM40063, a candidate organism with high potential of specific P450 cytochromes.</title>
        <authorList>
            <person name="Grumaz C."/>
            <person name="Vainshtein Y."/>
            <person name="Kirstahler P."/>
            <person name="Sohn K."/>
        </authorList>
    </citation>
    <scope>NUCLEOTIDE SEQUENCE [LARGE SCALE GENOMIC DNA]</scope>
    <source>
        <strain evidence="2 3">DSM 40063</strain>
    </source>
</reference>
<feature type="region of interest" description="Disordered" evidence="1">
    <location>
        <begin position="1"/>
        <end position="80"/>
    </location>
</feature>
<sequence>MVRAGAYQSPSVISSPAAVNHARSRSPSAPCGRPEKKARRRSTGCARRSASSRLASASSSRAHPSSSSDQSTQPVSLSWQ</sequence>
<dbReference type="EMBL" id="MIFZ01000319">
    <property type="protein sequence ID" value="OSY49496.1"/>
    <property type="molecule type" value="Genomic_DNA"/>
</dbReference>
<evidence type="ECO:0000256" key="1">
    <source>
        <dbReference type="SAM" id="MobiDB-lite"/>
    </source>
</evidence>
<organism evidence="2 3">
    <name type="scientific">Streptomyces fradiae ATCC 10745 = DSM 40063</name>
    <dbReference type="NCBI Taxonomy" id="1319510"/>
    <lineage>
        <taxon>Bacteria</taxon>
        <taxon>Bacillati</taxon>
        <taxon>Actinomycetota</taxon>
        <taxon>Actinomycetes</taxon>
        <taxon>Kitasatosporales</taxon>
        <taxon>Streptomycetaceae</taxon>
        <taxon>Streptomyces</taxon>
    </lineage>
</organism>
<evidence type="ECO:0000313" key="2">
    <source>
        <dbReference type="EMBL" id="OSY49496.1"/>
    </source>
</evidence>
<evidence type="ECO:0000313" key="3">
    <source>
        <dbReference type="Proteomes" id="UP000194318"/>
    </source>
</evidence>
<protein>
    <submittedName>
        <fullName evidence="2">Uncharacterized protein</fullName>
    </submittedName>
</protein>
<proteinExistence type="predicted"/>
<name>A0A1Y2NPU7_STRFR</name>
<dbReference type="AlphaFoldDB" id="A0A1Y2NPU7"/>